<feature type="transmembrane region" description="Helical" evidence="7">
    <location>
        <begin position="346"/>
        <end position="365"/>
    </location>
</feature>
<organism evidence="8 9">
    <name type="scientific">Rhodoplanes roseus</name>
    <dbReference type="NCBI Taxonomy" id="29409"/>
    <lineage>
        <taxon>Bacteria</taxon>
        <taxon>Pseudomonadati</taxon>
        <taxon>Pseudomonadota</taxon>
        <taxon>Alphaproteobacteria</taxon>
        <taxon>Hyphomicrobiales</taxon>
        <taxon>Nitrobacteraceae</taxon>
        <taxon>Rhodoplanes</taxon>
    </lineage>
</organism>
<evidence type="ECO:0000256" key="4">
    <source>
        <dbReference type="ARBA" id="ARBA00022847"/>
    </source>
</evidence>
<comment type="caution">
    <text evidence="8">The sequence shown here is derived from an EMBL/GenBank/DDBJ whole genome shotgun (WGS) entry which is preliminary data.</text>
</comment>
<protein>
    <submittedName>
        <fullName evidence="8">Iron transporter</fullName>
    </submittedName>
</protein>
<evidence type="ECO:0000256" key="5">
    <source>
        <dbReference type="ARBA" id="ARBA00022989"/>
    </source>
</evidence>
<dbReference type="GO" id="GO:0015293">
    <property type="term" value="F:symporter activity"/>
    <property type="evidence" value="ECO:0007669"/>
    <property type="project" value="UniProtKB-KW"/>
</dbReference>
<keyword evidence="3 7" id="KW-0812">Transmembrane</keyword>
<dbReference type="PANTHER" id="PTHR11706:SF33">
    <property type="entry name" value="NATURAL RESISTANCE-ASSOCIATED MACROPHAGE PROTEIN 2"/>
    <property type="match status" value="1"/>
</dbReference>
<feature type="transmembrane region" description="Helical" evidence="7">
    <location>
        <begin position="133"/>
        <end position="151"/>
    </location>
</feature>
<keyword evidence="9" id="KW-1185">Reference proteome</keyword>
<dbReference type="PANTHER" id="PTHR11706">
    <property type="entry name" value="SOLUTE CARRIER PROTEIN FAMILY 11 MEMBER"/>
    <property type="match status" value="1"/>
</dbReference>
<gene>
    <name evidence="8" type="ORF">CH341_00025</name>
</gene>
<proteinExistence type="predicted"/>
<evidence type="ECO:0000256" key="6">
    <source>
        <dbReference type="ARBA" id="ARBA00023136"/>
    </source>
</evidence>
<comment type="subcellular location">
    <subcellularLocation>
        <location evidence="1">Membrane</location>
        <topology evidence="1">Multi-pass membrane protein</topology>
    </subcellularLocation>
</comment>
<feature type="transmembrane region" description="Helical" evidence="7">
    <location>
        <begin position="95"/>
        <end position="113"/>
    </location>
</feature>
<dbReference type="Pfam" id="PF01566">
    <property type="entry name" value="Nramp"/>
    <property type="match status" value="1"/>
</dbReference>
<keyword evidence="4" id="KW-0769">Symport</keyword>
<sequence>MSDLPLPENPSAVVATSKPRLLDALGPGLITGASDDDPSGIATYSQAGAQFGYSLSWTMLLTYPLMAAVQMISARIGRTTGRGLAGNLRQHYPNWLLQIFVALLAAANTINIGADLGAMADSTGLVLGGPKTLYVVIFGALCIGLQVLLQYTRYVSYLKWLTLALLAYVATLFMVDVHWDEALRQFVLPSFTWKTEYIQTIVAVFGTTISPYLLFWQASQEAEDIRAVPERQILKRAPEQGQDALKRIELDTLIGMGVSNFIALAIIITTAATLHVSGVTNIETSAQAAEALRPIAGNYAATIFALGVLGTGLLAIPVLAGSAAYAVGEARKWPIGLARQPKEAKAFYATIVIATGVGVLLNFTPINPIKALYWCAVINGIVAVPIMALMMLMAANTKIMGAFTISGWLTGLGWTATAIMAAAASAMGVTFLL</sequence>
<keyword evidence="5 7" id="KW-1133">Transmembrane helix</keyword>
<feature type="transmembrane region" description="Helical" evidence="7">
    <location>
        <begin position="55"/>
        <end position="74"/>
    </location>
</feature>
<accession>A0A327L6Z5</accession>
<dbReference type="EMBL" id="NPEX01000001">
    <property type="protein sequence ID" value="RAI46127.1"/>
    <property type="molecule type" value="Genomic_DNA"/>
</dbReference>
<dbReference type="GO" id="GO:0015086">
    <property type="term" value="F:cadmium ion transmembrane transporter activity"/>
    <property type="evidence" value="ECO:0007669"/>
    <property type="project" value="TreeGrafter"/>
</dbReference>
<feature type="transmembrane region" description="Helical" evidence="7">
    <location>
        <begin position="158"/>
        <end position="177"/>
    </location>
</feature>
<feature type="transmembrane region" description="Helical" evidence="7">
    <location>
        <begin position="371"/>
        <end position="395"/>
    </location>
</feature>
<keyword evidence="6 7" id="KW-0472">Membrane</keyword>
<dbReference type="OrthoDB" id="9787548at2"/>
<dbReference type="AlphaFoldDB" id="A0A327L6Z5"/>
<evidence type="ECO:0000256" key="1">
    <source>
        <dbReference type="ARBA" id="ARBA00004141"/>
    </source>
</evidence>
<dbReference type="Proteomes" id="UP000249130">
    <property type="component" value="Unassembled WGS sequence"/>
</dbReference>
<feature type="transmembrane region" description="Helical" evidence="7">
    <location>
        <begin position="197"/>
        <end position="216"/>
    </location>
</feature>
<evidence type="ECO:0000313" key="9">
    <source>
        <dbReference type="Proteomes" id="UP000249130"/>
    </source>
</evidence>
<feature type="transmembrane region" description="Helical" evidence="7">
    <location>
        <begin position="253"/>
        <end position="279"/>
    </location>
</feature>
<dbReference type="InterPro" id="IPR001046">
    <property type="entry name" value="NRAMP_fam"/>
</dbReference>
<feature type="transmembrane region" description="Helical" evidence="7">
    <location>
        <begin position="407"/>
        <end position="432"/>
    </location>
</feature>
<name>A0A327L6Z5_9BRAD</name>
<evidence type="ECO:0000256" key="7">
    <source>
        <dbReference type="SAM" id="Phobius"/>
    </source>
</evidence>
<reference evidence="8 9" key="1">
    <citation type="submission" date="2017-07" db="EMBL/GenBank/DDBJ databases">
        <title>Draft Genome Sequences of Select Purple Nonsulfur Bacteria.</title>
        <authorList>
            <person name="Lasarre B."/>
            <person name="Mckinlay J.B."/>
        </authorList>
    </citation>
    <scope>NUCLEOTIDE SEQUENCE [LARGE SCALE GENOMIC DNA]</scope>
    <source>
        <strain evidence="8 9">DSM 5909</strain>
    </source>
</reference>
<dbReference type="GO" id="GO:0005384">
    <property type="term" value="F:manganese ion transmembrane transporter activity"/>
    <property type="evidence" value="ECO:0007669"/>
    <property type="project" value="TreeGrafter"/>
</dbReference>
<evidence type="ECO:0000256" key="3">
    <source>
        <dbReference type="ARBA" id="ARBA00022692"/>
    </source>
</evidence>
<evidence type="ECO:0000256" key="2">
    <source>
        <dbReference type="ARBA" id="ARBA00022448"/>
    </source>
</evidence>
<dbReference type="GO" id="GO:0034755">
    <property type="term" value="P:iron ion transmembrane transport"/>
    <property type="evidence" value="ECO:0007669"/>
    <property type="project" value="TreeGrafter"/>
</dbReference>
<evidence type="ECO:0000313" key="8">
    <source>
        <dbReference type="EMBL" id="RAI46127.1"/>
    </source>
</evidence>
<dbReference type="GO" id="GO:0005886">
    <property type="term" value="C:plasma membrane"/>
    <property type="evidence" value="ECO:0007669"/>
    <property type="project" value="TreeGrafter"/>
</dbReference>
<keyword evidence="2" id="KW-0813">Transport</keyword>
<feature type="transmembrane region" description="Helical" evidence="7">
    <location>
        <begin position="299"/>
        <end position="325"/>
    </location>
</feature>